<accession>A0A1I1YW57</accession>
<sequence>MNGYYPVMLQLRGERCVIIGGGRIAERKVQGLLEAGADDVLLISPQITLPLQKLVADGSLQWQCRTYQPSDAEGARLLFAATDDIELNRHIADDGRRAGAWVNTVDESAGRGFLNPAVVRRGDLLIAVSATGASPALSIRLKRELKQQFGEEYKYSVEQLRRLRDYMKTAVLEQSEREALLSLAADEVPLQSGAEIEITAWVERLRAKRLED</sequence>
<name>A0A1I1YW57_9BACL</name>
<dbReference type="Gene3D" id="3.40.50.720">
    <property type="entry name" value="NAD(P)-binding Rossmann-like Domain"/>
    <property type="match status" value="1"/>
</dbReference>
<dbReference type="PANTHER" id="PTHR35330">
    <property type="entry name" value="SIROHEME BIOSYNTHESIS PROTEIN MET8"/>
    <property type="match status" value="1"/>
</dbReference>
<dbReference type="Proteomes" id="UP000198855">
    <property type="component" value="Unassembled WGS sequence"/>
</dbReference>
<dbReference type="GO" id="GO:0019354">
    <property type="term" value="P:siroheme biosynthetic process"/>
    <property type="evidence" value="ECO:0007669"/>
    <property type="project" value="UniProtKB-UniPathway"/>
</dbReference>
<dbReference type="AlphaFoldDB" id="A0A1I1YW57"/>
<evidence type="ECO:0000256" key="4">
    <source>
        <dbReference type="ARBA" id="ARBA00023027"/>
    </source>
</evidence>
<dbReference type="InterPro" id="IPR036291">
    <property type="entry name" value="NAD(P)-bd_dom_sf"/>
</dbReference>
<dbReference type="InterPro" id="IPR042518">
    <property type="entry name" value="SirC_C"/>
</dbReference>
<dbReference type="EMBL" id="FOMT01000002">
    <property type="protein sequence ID" value="SFE23834.1"/>
    <property type="molecule type" value="Genomic_DNA"/>
</dbReference>
<dbReference type="InterPro" id="IPR028161">
    <property type="entry name" value="Met8-like"/>
</dbReference>
<dbReference type="GO" id="GO:0043115">
    <property type="term" value="F:precorrin-2 dehydrogenase activity"/>
    <property type="evidence" value="ECO:0007669"/>
    <property type="project" value="UniProtKB-EC"/>
</dbReference>
<dbReference type="NCBIfam" id="TIGR01470">
    <property type="entry name" value="cysG_Nterm"/>
    <property type="match status" value="1"/>
</dbReference>
<dbReference type="Gene3D" id="1.10.8.610">
    <property type="entry name" value="SirC, precorrin-2 dehydrogenase, C-terminal helical domain-like"/>
    <property type="match status" value="1"/>
</dbReference>
<dbReference type="GO" id="GO:0004325">
    <property type="term" value="F:ferrochelatase activity"/>
    <property type="evidence" value="ECO:0007669"/>
    <property type="project" value="InterPro"/>
</dbReference>
<dbReference type="STRING" id="1045775.SAMN05216378_2849"/>
<dbReference type="UniPathway" id="UPA00262">
    <property type="reaction ID" value="UER00222"/>
</dbReference>
<keyword evidence="4" id="KW-0520">NAD</keyword>
<comment type="pathway">
    <text evidence="1">Porphyrin-containing compound metabolism; siroheme biosynthesis; sirohydrochlorin from precorrin-2: step 1/1.</text>
</comment>
<evidence type="ECO:0000256" key="3">
    <source>
        <dbReference type="ARBA" id="ARBA00023002"/>
    </source>
</evidence>
<keyword evidence="5" id="KW-0627">Porphyrin biosynthesis</keyword>
<dbReference type="InterPro" id="IPR006367">
    <property type="entry name" value="Sirohaem_synthase_N"/>
</dbReference>
<organism evidence="7 8">
    <name type="scientific">Paenibacillus catalpae</name>
    <dbReference type="NCBI Taxonomy" id="1045775"/>
    <lineage>
        <taxon>Bacteria</taxon>
        <taxon>Bacillati</taxon>
        <taxon>Bacillota</taxon>
        <taxon>Bacilli</taxon>
        <taxon>Bacillales</taxon>
        <taxon>Paenibacillaceae</taxon>
        <taxon>Paenibacillus</taxon>
    </lineage>
</organism>
<dbReference type="Pfam" id="PF13241">
    <property type="entry name" value="NAD_binding_7"/>
    <property type="match status" value="1"/>
</dbReference>
<evidence type="ECO:0000256" key="1">
    <source>
        <dbReference type="ARBA" id="ARBA00005010"/>
    </source>
</evidence>
<evidence type="ECO:0000313" key="8">
    <source>
        <dbReference type="Proteomes" id="UP000198855"/>
    </source>
</evidence>
<dbReference type="SUPFAM" id="SSF51735">
    <property type="entry name" value="NAD(P)-binding Rossmann-fold domains"/>
    <property type="match status" value="1"/>
</dbReference>
<reference evidence="8" key="1">
    <citation type="submission" date="2016-10" db="EMBL/GenBank/DDBJ databases">
        <authorList>
            <person name="Varghese N."/>
            <person name="Submissions S."/>
        </authorList>
    </citation>
    <scope>NUCLEOTIDE SEQUENCE [LARGE SCALE GENOMIC DNA]</scope>
    <source>
        <strain evidence="8">CGMCC 1.10784</strain>
    </source>
</reference>
<evidence type="ECO:0000313" key="7">
    <source>
        <dbReference type="EMBL" id="SFE23834.1"/>
    </source>
</evidence>
<comment type="catalytic activity">
    <reaction evidence="6">
        <text>precorrin-2 + NAD(+) = sirohydrochlorin + NADH + 2 H(+)</text>
        <dbReference type="Rhea" id="RHEA:15613"/>
        <dbReference type="ChEBI" id="CHEBI:15378"/>
        <dbReference type="ChEBI" id="CHEBI:57540"/>
        <dbReference type="ChEBI" id="CHEBI:57945"/>
        <dbReference type="ChEBI" id="CHEBI:58351"/>
        <dbReference type="ChEBI" id="CHEBI:58827"/>
        <dbReference type="EC" id="1.3.1.76"/>
    </reaction>
</comment>
<keyword evidence="8" id="KW-1185">Reference proteome</keyword>
<gene>
    <name evidence="7" type="ORF">SAMN05216378_2849</name>
</gene>
<evidence type="ECO:0000256" key="6">
    <source>
        <dbReference type="ARBA" id="ARBA00047561"/>
    </source>
</evidence>
<evidence type="ECO:0000256" key="2">
    <source>
        <dbReference type="ARBA" id="ARBA00012400"/>
    </source>
</evidence>
<evidence type="ECO:0000256" key="5">
    <source>
        <dbReference type="ARBA" id="ARBA00023244"/>
    </source>
</evidence>
<dbReference type="PANTHER" id="PTHR35330:SF1">
    <property type="entry name" value="SIROHEME BIOSYNTHESIS PROTEIN MET8"/>
    <property type="match status" value="1"/>
</dbReference>
<dbReference type="RefSeq" id="WP_175532849.1">
    <property type="nucleotide sequence ID" value="NZ_FOMT01000002.1"/>
</dbReference>
<protein>
    <recommendedName>
        <fullName evidence="2">precorrin-2 dehydrogenase</fullName>
        <ecNumber evidence="2">1.3.1.76</ecNumber>
    </recommendedName>
</protein>
<dbReference type="SUPFAM" id="SSF75615">
    <property type="entry name" value="Siroheme synthase middle domains-like"/>
    <property type="match status" value="1"/>
</dbReference>
<dbReference type="EC" id="1.3.1.76" evidence="2"/>
<proteinExistence type="predicted"/>
<keyword evidence="3" id="KW-0560">Oxidoreductase</keyword>